<dbReference type="GO" id="GO:0046279">
    <property type="term" value="P:3,4-dihydroxybenzoate biosynthetic process"/>
    <property type="evidence" value="ECO:0007669"/>
    <property type="project" value="UniProtKB-ARBA"/>
</dbReference>
<organism evidence="5 6">
    <name type="scientific">Vulcanisaeta moutnovskia (strain 768-28)</name>
    <dbReference type="NCBI Taxonomy" id="985053"/>
    <lineage>
        <taxon>Archaea</taxon>
        <taxon>Thermoproteota</taxon>
        <taxon>Thermoprotei</taxon>
        <taxon>Thermoproteales</taxon>
        <taxon>Thermoproteaceae</taxon>
        <taxon>Vulcanisaeta</taxon>
    </lineage>
</organism>
<dbReference type="Gene3D" id="3.20.20.70">
    <property type="entry name" value="Aldolase class I"/>
    <property type="match status" value="1"/>
</dbReference>
<dbReference type="GeneID" id="10289080"/>
<evidence type="ECO:0000256" key="2">
    <source>
        <dbReference type="ARBA" id="ARBA00012060"/>
    </source>
</evidence>
<dbReference type="EMBL" id="CP002529">
    <property type="protein sequence ID" value="ADY01633.1"/>
    <property type="molecule type" value="Genomic_DNA"/>
</dbReference>
<keyword evidence="4" id="KW-0704">Schiff base</keyword>
<dbReference type="InterPro" id="IPR013785">
    <property type="entry name" value="Aldolase_TIM"/>
</dbReference>
<dbReference type="RefSeq" id="WP_013604795.1">
    <property type="nucleotide sequence ID" value="NC_015151.1"/>
</dbReference>
<proteinExistence type="predicted"/>
<dbReference type="SUPFAM" id="SSF51569">
    <property type="entry name" value="Aldolase"/>
    <property type="match status" value="1"/>
</dbReference>
<dbReference type="HOGENOM" id="CLU_1173331_0_0_2"/>
<dbReference type="PANTHER" id="PTHR43699">
    <property type="entry name" value="3-DEHYDROQUINATE DEHYDRATASE"/>
    <property type="match status" value="1"/>
</dbReference>
<dbReference type="Proteomes" id="UP000007485">
    <property type="component" value="Chromosome"/>
</dbReference>
<evidence type="ECO:0000313" key="6">
    <source>
        <dbReference type="Proteomes" id="UP000007485"/>
    </source>
</evidence>
<evidence type="ECO:0000256" key="3">
    <source>
        <dbReference type="ARBA" id="ARBA00023239"/>
    </source>
</evidence>
<dbReference type="Pfam" id="PF01487">
    <property type="entry name" value="DHquinase_I"/>
    <property type="match status" value="1"/>
</dbReference>
<dbReference type="eggNOG" id="arCOG02097">
    <property type="taxonomic scope" value="Archaea"/>
</dbReference>
<sequence length="230" mass="26091">MSTWDKLLTRKPVLVCAVPLRKPSFYYLPTSCETVELRLDYLEDLNLNQELRSTIENYVSHYPTIVTVRERDEGGSHSIEPEIKYKVLEFSKDIGALTDIEINLLSKYPDVYGDLAEGSILSRHVFNRGANSYESALKDIEVAKRLKALVYKIFSINDSEFLDLLRLLDVGGIHVAVIPRNPTYRAISIMMGSALMYCSTRGRTGPGQLSIGLCNKVKMMRNSLSMFNRE</sequence>
<dbReference type="STRING" id="985053.VMUT_1428"/>
<protein>
    <recommendedName>
        <fullName evidence="2">3-dehydroquinate dehydratase</fullName>
        <ecNumber evidence="2">4.2.1.10</ecNumber>
    </recommendedName>
</protein>
<keyword evidence="3" id="KW-0456">Lyase</keyword>
<dbReference type="KEGG" id="vmo:VMUT_1428"/>
<keyword evidence="6" id="KW-1185">Reference proteome</keyword>
<evidence type="ECO:0000256" key="1">
    <source>
        <dbReference type="ARBA" id="ARBA00001864"/>
    </source>
</evidence>
<name>F0QT44_VULM7</name>
<dbReference type="OrthoDB" id="27263at2157"/>
<gene>
    <name evidence="5" type="ordered locus">VMUT_1428</name>
</gene>
<comment type="catalytic activity">
    <reaction evidence="1">
        <text>3-dehydroquinate = 3-dehydroshikimate + H2O</text>
        <dbReference type="Rhea" id="RHEA:21096"/>
        <dbReference type="ChEBI" id="CHEBI:15377"/>
        <dbReference type="ChEBI" id="CHEBI:16630"/>
        <dbReference type="ChEBI" id="CHEBI:32364"/>
        <dbReference type="EC" id="4.2.1.10"/>
    </reaction>
</comment>
<dbReference type="GO" id="GO:0003855">
    <property type="term" value="F:3-dehydroquinate dehydratase activity"/>
    <property type="evidence" value="ECO:0007669"/>
    <property type="project" value="UniProtKB-EC"/>
</dbReference>
<dbReference type="InterPro" id="IPR001381">
    <property type="entry name" value="DHquinase_I"/>
</dbReference>
<dbReference type="AlphaFoldDB" id="F0QT44"/>
<dbReference type="InterPro" id="IPR050146">
    <property type="entry name" value="Type-I_3-dehydroquinase"/>
</dbReference>
<accession>F0QT44</accession>
<evidence type="ECO:0000313" key="5">
    <source>
        <dbReference type="EMBL" id="ADY01633.1"/>
    </source>
</evidence>
<dbReference type="PANTHER" id="PTHR43699:SF1">
    <property type="entry name" value="3-DEHYDROQUINATE DEHYDRATASE"/>
    <property type="match status" value="1"/>
</dbReference>
<dbReference type="EC" id="4.2.1.10" evidence="2"/>
<evidence type="ECO:0000256" key="4">
    <source>
        <dbReference type="ARBA" id="ARBA00023270"/>
    </source>
</evidence>
<reference evidence="5 6" key="1">
    <citation type="journal article" date="2011" name="J. Bacteriol.">
        <title>Complete genome sequence of 'Vulcanisaeta moutnovskia' strain 768-28, a novel member of the hyperthermophilic crenarchaeal genus vulcanisaeta.</title>
        <authorList>
            <person name="Gumerov V.M."/>
            <person name="Mardanov A.V."/>
            <person name="Beletsky A.V."/>
            <person name="Prokofeva M.I."/>
            <person name="Bonch-Osmolovskaya E.A."/>
            <person name="Ravin N.V."/>
            <person name="Skryabin K.G."/>
        </authorList>
    </citation>
    <scope>NUCLEOTIDE SEQUENCE [LARGE SCALE GENOMIC DNA]</scope>
    <source>
        <strain evidence="5 6">768-28</strain>
    </source>
</reference>